<evidence type="ECO:0000256" key="1">
    <source>
        <dbReference type="SAM" id="MobiDB-lite"/>
    </source>
</evidence>
<protein>
    <recommendedName>
        <fullName evidence="4">Right handed beta helix domain-containing protein</fullName>
    </recommendedName>
</protein>
<evidence type="ECO:0000313" key="3">
    <source>
        <dbReference type="Proteomes" id="UP001190700"/>
    </source>
</evidence>
<dbReference type="PANTHER" id="PTHR11319:SF35">
    <property type="entry name" value="OUTER MEMBRANE PROTEIN PMPC-RELATED"/>
    <property type="match status" value="1"/>
</dbReference>
<feature type="compositionally biased region" description="Low complexity" evidence="1">
    <location>
        <begin position="458"/>
        <end position="470"/>
    </location>
</feature>
<comment type="caution">
    <text evidence="2">The sequence shown here is derived from an EMBL/GenBank/DDBJ whole genome shotgun (WGS) entry which is preliminary data.</text>
</comment>
<dbReference type="SMART" id="SM00710">
    <property type="entry name" value="PbH1"/>
    <property type="match status" value="8"/>
</dbReference>
<accession>A0AAE0FAV6</accession>
<evidence type="ECO:0008006" key="4">
    <source>
        <dbReference type="Google" id="ProtNLM"/>
    </source>
</evidence>
<dbReference type="SUPFAM" id="SSF51126">
    <property type="entry name" value="Pectin lyase-like"/>
    <property type="match status" value="1"/>
</dbReference>
<dbReference type="InterPro" id="IPR011050">
    <property type="entry name" value="Pectin_lyase_fold/virulence"/>
</dbReference>
<keyword evidence="3" id="KW-1185">Reference proteome</keyword>
<reference evidence="2 3" key="1">
    <citation type="journal article" date="2015" name="Genome Biol. Evol.">
        <title>Comparative Genomics of a Bacterivorous Green Alga Reveals Evolutionary Causalities and Consequences of Phago-Mixotrophic Mode of Nutrition.</title>
        <authorList>
            <person name="Burns J.A."/>
            <person name="Paasch A."/>
            <person name="Narechania A."/>
            <person name="Kim E."/>
        </authorList>
    </citation>
    <scope>NUCLEOTIDE SEQUENCE [LARGE SCALE GENOMIC DNA]</scope>
    <source>
        <strain evidence="2 3">PLY_AMNH</strain>
    </source>
</reference>
<gene>
    <name evidence="2" type="ORF">CYMTET_34637</name>
</gene>
<feature type="non-terminal residue" evidence="2">
    <location>
        <position position="1"/>
    </location>
</feature>
<proteinExistence type="predicted"/>
<dbReference type="PANTHER" id="PTHR11319">
    <property type="entry name" value="G PROTEIN-COUPLED RECEPTOR-RELATED"/>
    <property type="match status" value="1"/>
</dbReference>
<organism evidence="2 3">
    <name type="scientific">Cymbomonas tetramitiformis</name>
    <dbReference type="NCBI Taxonomy" id="36881"/>
    <lineage>
        <taxon>Eukaryota</taxon>
        <taxon>Viridiplantae</taxon>
        <taxon>Chlorophyta</taxon>
        <taxon>Pyramimonadophyceae</taxon>
        <taxon>Pyramimonadales</taxon>
        <taxon>Pyramimonadaceae</taxon>
        <taxon>Cymbomonas</taxon>
    </lineage>
</organism>
<dbReference type="Proteomes" id="UP001190700">
    <property type="component" value="Unassembled WGS sequence"/>
</dbReference>
<feature type="region of interest" description="Disordered" evidence="1">
    <location>
        <begin position="458"/>
        <end position="481"/>
    </location>
</feature>
<dbReference type="InterPro" id="IPR006626">
    <property type="entry name" value="PbH1"/>
</dbReference>
<evidence type="ECO:0000313" key="2">
    <source>
        <dbReference type="EMBL" id="KAK3256215.1"/>
    </source>
</evidence>
<name>A0AAE0FAV6_9CHLO</name>
<sequence length="481" mass="49332">GGIFIEKSQALDPGGNESVRGPELVISHSAVDRNRAGLRGGGVFAWESSISMTGGVSIQLNYAFYDGGGLFIYKSPAQMDGVLISANEAEVSGGGFLMELCHVVLQDTRLIGNYVKSGGGGIRAKGGELTMRGCTIEGCFVLEGSGGGVFLSDAAMNASHSALSGCHSESDGGGIYAIDATFDLTMVVVHNSRSSGNGGAVSVQSSSMSMTGGAYTGNTAGGSGGGIHCKGSIAQITEVTIGQGIAEDGAGAGVENCTLDMTQVLMEGNNATTGGGLKVECGSTTVHNSTLRENSASHNGAAVADACSDRPHLLRLQEVSVTSNTVADSGSVFFEELHPSADVLMDGLKFERNGLGNIYWIVQKGFEERGVVCTGCTSDGPLYMTQFVASVVYQDGGVARSPISSNSGQVVEPALTFQVHDYYGNLVKAPTGRTLAVYPSILAVDGVSRSSRSGQVCAASPAGSAACGTTRPRPRDQFPDR</sequence>
<dbReference type="AlphaFoldDB" id="A0AAE0FAV6"/>
<dbReference type="EMBL" id="LGRX02021881">
    <property type="protein sequence ID" value="KAK3256215.1"/>
    <property type="molecule type" value="Genomic_DNA"/>
</dbReference>